<accession>A0ABV0YQN8</accession>
<protein>
    <submittedName>
        <fullName evidence="1">Uncharacterized protein</fullName>
    </submittedName>
</protein>
<evidence type="ECO:0000313" key="1">
    <source>
        <dbReference type="EMBL" id="MEQ2296183.1"/>
    </source>
</evidence>
<dbReference type="Proteomes" id="UP001469553">
    <property type="component" value="Unassembled WGS sequence"/>
</dbReference>
<name>A0ABV0YQN8_9TELE</name>
<gene>
    <name evidence="1" type="ORF">AMECASPLE_022332</name>
</gene>
<organism evidence="1 2">
    <name type="scientific">Ameca splendens</name>
    <dbReference type="NCBI Taxonomy" id="208324"/>
    <lineage>
        <taxon>Eukaryota</taxon>
        <taxon>Metazoa</taxon>
        <taxon>Chordata</taxon>
        <taxon>Craniata</taxon>
        <taxon>Vertebrata</taxon>
        <taxon>Euteleostomi</taxon>
        <taxon>Actinopterygii</taxon>
        <taxon>Neopterygii</taxon>
        <taxon>Teleostei</taxon>
        <taxon>Neoteleostei</taxon>
        <taxon>Acanthomorphata</taxon>
        <taxon>Ovalentaria</taxon>
        <taxon>Atherinomorphae</taxon>
        <taxon>Cyprinodontiformes</taxon>
        <taxon>Goodeidae</taxon>
        <taxon>Ameca</taxon>
    </lineage>
</organism>
<comment type="caution">
    <text evidence="1">The sequence shown here is derived from an EMBL/GenBank/DDBJ whole genome shotgun (WGS) entry which is preliminary data.</text>
</comment>
<dbReference type="EMBL" id="JAHRIP010039604">
    <property type="protein sequence ID" value="MEQ2296183.1"/>
    <property type="molecule type" value="Genomic_DNA"/>
</dbReference>
<sequence>MLFRDKAKVTFPTDICSEGKCYLNNTSNPLGVRKGAEVLQIHLSGGLRIQQIPFTSKDTNKRKLAAAPLQRTEMNITPETKSTLSFDILAVAISGAQPGAAGG</sequence>
<proteinExistence type="predicted"/>
<keyword evidence="2" id="KW-1185">Reference proteome</keyword>
<reference evidence="1 2" key="1">
    <citation type="submission" date="2021-06" db="EMBL/GenBank/DDBJ databases">
        <authorList>
            <person name="Palmer J.M."/>
        </authorList>
    </citation>
    <scope>NUCLEOTIDE SEQUENCE [LARGE SCALE GENOMIC DNA]</scope>
    <source>
        <strain evidence="1 2">AS_MEX2019</strain>
        <tissue evidence="1">Muscle</tissue>
    </source>
</reference>
<evidence type="ECO:0000313" key="2">
    <source>
        <dbReference type="Proteomes" id="UP001469553"/>
    </source>
</evidence>